<comment type="caution">
    <text evidence="1">The sequence shown here is derived from an EMBL/GenBank/DDBJ whole genome shotgun (WGS) entry which is preliminary data.</text>
</comment>
<sequence>MAKYLQILQEFKENNALPRQAPDNAANRDAATSGIQHTNTTMCMVIALTAHEESFRDGDLQRDVYRACGLDTSQISSGGHPSCAHNIST</sequence>
<accession>A0A9W9RE24</accession>
<dbReference type="AlphaFoldDB" id="A0A9W9RE24"/>
<gene>
    <name evidence="1" type="ORF">N7541_004742</name>
</gene>
<dbReference type="Proteomes" id="UP001148299">
    <property type="component" value="Unassembled WGS sequence"/>
</dbReference>
<dbReference type="EMBL" id="JAPZBR010000003">
    <property type="protein sequence ID" value="KAJ5357584.1"/>
    <property type="molecule type" value="Genomic_DNA"/>
</dbReference>
<organism evidence="1 2">
    <name type="scientific">Penicillium brevicompactum</name>
    <dbReference type="NCBI Taxonomy" id="5074"/>
    <lineage>
        <taxon>Eukaryota</taxon>
        <taxon>Fungi</taxon>
        <taxon>Dikarya</taxon>
        <taxon>Ascomycota</taxon>
        <taxon>Pezizomycotina</taxon>
        <taxon>Eurotiomycetes</taxon>
        <taxon>Eurotiomycetidae</taxon>
        <taxon>Eurotiales</taxon>
        <taxon>Aspergillaceae</taxon>
        <taxon>Penicillium</taxon>
    </lineage>
</organism>
<protein>
    <submittedName>
        <fullName evidence="1">Uncharacterized protein</fullName>
    </submittedName>
</protein>
<evidence type="ECO:0000313" key="1">
    <source>
        <dbReference type="EMBL" id="KAJ5357584.1"/>
    </source>
</evidence>
<reference evidence="1" key="2">
    <citation type="journal article" date="2023" name="IMA Fungus">
        <title>Comparative genomic study of the Penicillium genus elucidates a diverse pangenome and 15 lateral gene transfer events.</title>
        <authorList>
            <person name="Petersen C."/>
            <person name="Sorensen T."/>
            <person name="Nielsen M.R."/>
            <person name="Sondergaard T.E."/>
            <person name="Sorensen J.L."/>
            <person name="Fitzpatrick D.A."/>
            <person name="Frisvad J.C."/>
            <person name="Nielsen K.L."/>
        </authorList>
    </citation>
    <scope>NUCLEOTIDE SEQUENCE</scope>
    <source>
        <strain evidence="1">IBT 35675</strain>
    </source>
</reference>
<name>A0A9W9RE24_PENBR</name>
<keyword evidence="2" id="KW-1185">Reference proteome</keyword>
<evidence type="ECO:0000313" key="2">
    <source>
        <dbReference type="Proteomes" id="UP001148299"/>
    </source>
</evidence>
<proteinExistence type="predicted"/>
<reference evidence="1" key="1">
    <citation type="submission" date="2022-12" db="EMBL/GenBank/DDBJ databases">
        <authorList>
            <person name="Petersen C."/>
        </authorList>
    </citation>
    <scope>NUCLEOTIDE SEQUENCE</scope>
    <source>
        <strain evidence="1">IBT 35675</strain>
    </source>
</reference>